<dbReference type="GO" id="GO:0000976">
    <property type="term" value="F:transcription cis-regulatory region binding"/>
    <property type="evidence" value="ECO:0007669"/>
    <property type="project" value="TreeGrafter"/>
</dbReference>
<evidence type="ECO:0000259" key="2">
    <source>
        <dbReference type="Pfam" id="PF12625"/>
    </source>
</evidence>
<dbReference type="Proteomes" id="UP000528457">
    <property type="component" value="Unassembled WGS sequence"/>
</dbReference>
<comment type="caution">
    <text evidence="3">The sequence shown here is derived from an EMBL/GenBank/DDBJ whole genome shotgun (WGS) entry which is preliminary data.</text>
</comment>
<dbReference type="Pfam" id="PF12625">
    <property type="entry name" value="Arabinose_bd"/>
    <property type="match status" value="1"/>
</dbReference>
<dbReference type="RefSeq" id="WP_166848855.1">
    <property type="nucleotide sequence ID" value="NZ_JAAONY010000001.1"/>
</dbReference>
<organism evidence="3 4">
    <name type="scientific">Pseudoteredinibacter isoporae</name>
    <dbReference type="NCBI Taxonomy" id="570281"/>
    <lineage>
        <taxon>Bacteria</taxon>
        <taxon>Pseudomonadati</taxon>
        <taxon>Pseudomonadota</taxon>
        <taxon>Gammaproteobacteria</taxon>
        <taxon>Cellvibrionales</taxon>
        <taxon>Cellvibrionaceae</taxon>
        <taxon>Pseudoteredinibacter</taxon>
    </lineage>
</organism>
<dbReference type="GO" id="GO:0005829">
    <property type="term" value="C:cytosol"/>
    <property type="evidence" value="ECO:0007669"/>
    <property type="project" value="TreeGrafter"/>
</dbReference>
<dbReference type="PANTHER" id="PTHR47894:SF4">
    <property type="entry name" value="HTH-TYPE TRANSCRIPTIONAL REGULATOR GADX"/>
    <property type="match status" value="1"/>
</dbReference>
<dbReference type="GO" id="GO:0003700">
    <property type="term" value="F:DNA-binding transcription factor activity"/>
    <property type="evidence" value="ECO:0007669"/>
    <property type="project" value="TreeGrafter"/>
</dbReference>
<evidence type="ECO:0000256" key="1">
    <source>
        <dbReference type="ARBA" id="ARBA00023125"/>
    </source>
</evidence>
<dbReference type="PANTHER" id="PTHR47894">
    <property type="entry name" value="HTH-TYPE TRANSCRIPTIONAL REGULATOR GADX"/>
    <property type="match status" value="1"/>
</dbReference>
<name>A0A7X0MV33_9GAMM</name>
<dbReference type="AlphaFoldDB" id="A0A7X0MV33"/>
<keyword evidence="1" id="KW-0238">DNA-binding</keyword>
<dbReference type="InParanoid" id="A0A7X0MV33"/>
<evidence type="ECO:0000313" key="4">
    <source>
        <dbReference type="Proteomes" id="UP000528457"/>
    </source>
</evidence>
<sequence length="210" mass="23810">MDHRVRIGYLSKYPEAVANLGGDPKSLSQRCNILFETFEDEDNTILYSQVIDLMELTAYHLRKPDFGLYLGSLQKIDALGPISVALKRSESVNQAIQCIAQLIHIQSPAIHIHVDENDPDCVKIIIDIITSDLSHQDMLQNVGLTLTSCQEILRQLIGAQFKLLKIEIPHDLMFSSTKYSDYFDSDIEFNSESMAWHIPKDMFNLPLSLS</sequence>
<proteinExistence type="predicted"/>
<dbReference type="InterPro" id="IPR032687">
    <property type="entry name" value="AraC-type_N"/>
</dbReference>
<accession>A0A7X0MV33</accession>
<dbReference type="EMBL" id="JACHHT010000001">
    <property type="protein sequence ID" value="MBB6521311.1"/>
    <property type="molecule type" value="Genomic_DNA"/>
</dbReference>
<gene>
    <name evidence="3" type="ORF">HNR48_001589</name>
</gene>
<reference evidence="3 4" key="1">
    <citation type="submission" date="2020-08" db="EMBL/GenBank/DDBJ databases">
        <title>Genomic Encyclopedia of Type Strains, Phase IV (KMG-IV): sequencing the most valuable type-strain genomes for metagenomic binning, comparative biology and taxonomic classification.</title>
        <authorList>
            <person name="Goeker M."/>
        </authorList>
    </citation>
    <scope>NUCLEOTIDE SEQUENCE [LARGE SCALE GENOMIC DNA]</scope>
    <source>
        <strain evidence="3 4">DSM 22368</strain>
    </source>
</reference>
<feature type="domain" description="HTH-type transcriptional regulator AraC-type N-terminal" evidence="2">
    <location>
        <begin position="21"/>
        <end position="207"/>
    </location>
</feature>
<keyword evidence="4" id="KW-1185">Reference proteome</keyword>
<evidence type="ECO:0000313" key="3">
    <source>
        <dbReference type="EMBL" id="MBB6521311.1"/>
    </source>
</evidence>
<protein>
    <recommendedName>
        <fullName evidence="2">HTH-type transcriptional regulator AraC-type N-terminal domain-containing protein</fullName>
    </recommendedName>
</protein>